<organism evidence="3 4">
    <name type="scientific">Caenorhabditis nigoni</name>
    <dbReference type="NCBI Taxonomy" id="1611254"/>
    <lineage>
        <taxon>Eukaryota</taxon>
        <taxon>Metazoa</taxon>
        <taxon>Ecdysozoa</taxon>
        <taxon>Nematoda</taxon>
        <taxon>Chromadorea</taxon>
        <taxon>Rhabditida</taxon>
        <taxon>Rhabditina</taxon>
        <taxon>Rhabditomorpha</taxon>
        <taxon>Rhabditoidea</taxon>
        <taxon>Rhabditidae</taxon>
        <taxon>Peloderinae</taxon>
        <taxon>Caenorhabditis</taxon>
    </lineage>
</organism>
<feature type="chain" id="PRO_5013955981" description="EGF-like domain-containing protein" evidence="2">
    <location>
        <begin position="19"/>
        <end position="364"/>
    </location>
</feature>
<feature type="signal peptide" evidence="2">
    <location>
        <begin position="1"/>
        <end position="18"/>
    </location>
</feature>
<proteinExistence type="predicted"/>
<evidence type="ECO:0000256" key="2">
    <source>
        <dbReference type="SAM" id="SignalP"/>
    </source>
</evidence>
<evidence type="ECO:0000256" key="1">
    <source>
        <dbReference type="ARBA" id="ARBA00023157"/>
    </source>
</evidence>
<gene>
    <name evidence="3" type="primary">Cni-F40F11.4</name>
    <name evidence="3" type="synonym">Cnig_chr_IV.g14048</name>
    <name evidence="3" type="ORF">B9Z55_014048</name>
</gene>
<sequence length="364" mass="41804">MKPNFFVTVFLCITLVSSFEDDDEASLKLLQSYNIDYNSVIKDEYSRIMVEDRVDEVSVKIGILATYFRVLKKLVAWGMEENGFEHLYPTPEYDFDMNIGEECKKGFEICLDSIISNISEIQPWIMQDNIELEWVSRMIKELKYRVFSELSLTKMIDNQRLGMEVSASQILCYLTNSRIKAFEHIPYCAYRIQPVGSRAFIWTGKTFSRETVLDEFLGNPYECATESFCPDPCCSRIPSVVRASPKYAPLCKMNQCEKKSTCLLKHFENDDLSKLRLNQFNINCGCDKPGTIYRPDIGRCVHHNPCTKQSLCRDFGQECVNTATGYKCVCQLGYFKNESNSCAPLKLSPTPYHGFALSESMEDL</sequence>
<dbReference type="PROSITE" id="PS00010">
    <property type="entry name" value="ASX_HYDROXYL"/>
    <property type="match status" value="1"/>
</dbReference>
<reference evidence="4" key="1">
    <citation type="submission" date="2017-10" db="EMBL/GenBank/DDBJ databases">
        <title>Rapid genome shrinkage in a self-fertile nematode reveals novel sperm competition proteins.</title>
        <authorList>
            <person name="Yin D."/>
            <person name="Schwarz E.M."/>
            <person name="Thomas C.G."/>
            <person name="Felde R.L."/>
            <person name="Korf I.F."/>
            <person name="Cutter A.D."/>
            <person name="Schartner C.M."/>
            <person name="Ralston E.J."/>
            <person name="Meyer B.J."/>
            <person name="Haag E.S."/>
        </authorList>
    </citation>
    <scope>NUCLEOTIDE SEQUENCE [LARGE SCALE GENOMIC DNA]</scope>
    <source>
        <strain evidence="4">JU1422</strain>
    </source>
</reference>
<dbReference type="AlphaFoldDB" id="A0A2G5U4C3"/>
<evidence type="ECO:0008006" key="5">
    <source>
        <dbReference type="Google" id="ProtNLM"/>
    </source>
</evidence>
<dbReference type="EMBL" id="PDUG01000004">
    <property type="protein sequence ID" value="PIC34377.1"/>
    <property type="molecule type" value="Genomic_DNA"/>
</dbReference>
<dbReference type="STRING" id="1611254.A0A2G5U4C3"/>
<evidence type="ECO:0000313" key="4">
    <source>
        <dbReference type="Proteomes" id="UP000230233"/>
    </source>
</evidence>
<keyword evidence="1" id="KW-1015">Disulfide bond</keyword>
<dbReference type="InterPro" id="IPR000152">
    <property type="entry name" value="EGF-type_Asp/Asn_hydroxyl_site"/>
</dbReference>
<keyword evidence="2" id="KW-0732">Signal</keyword>
<dbReference type="CDD" id="cd00054">
    <property type="entry name" value="EGF_CA"/>
    <property type="match status" value="1"/>
</dbReference>
<name>A0A2G5U4C3_9PELO</name>
<comment type="caution">
    <text evidence="3">The sequence shown here is derived from an EMBL/GenBank/DDBJ whole genome shotgun (WGS) entry which is preliminary data.</text>
</comment>
<dbReference type="OrthoDB" id="5985519at2759"/>
<evidence type="ECO:0000313" key="3">
    <source>
        <dbReference type="EMBL" id="PIC34377.1"/>
    </source>
</evidence>
<keyword evidence="4" id="KW-1185">Reference proteome</keyword>
<dbReference type="Proteomes" id="UP000230233">
    <property type="component" value="Chromosome IV"/>
</dbReference>
<dbReference type="SUPFAM" id="SSF57196">
    <property type="entry name" value="EGF/Laminin"/>
    <property type="match status" value="1"/>
</dbReference>
<protein>
    <recommendedName>
        <fullName evidence="5">EGF-like domain-containing protein</fullName>
    </recommendedName>
</protein>
<accession>A0A2G5U4C3</accession>